<reference evidence="2" key="1">
    <citation type="submission" date="2016-10" db="EMBL/GenBank/DDBJ databases">
        <authorList>
            <person name="Varghese N."/>
            <person name="Submissions S."/>
        </authorList>
    </citation>
    <scope>NUCLEOTIDE SEQUENCE [LARGE SCALE GENOMIC DNA]</scope>
    <source>
        <strain evidence="2">CGMCC 1.10971</strain>
    </source>
</reference>
<organism evidence="1 2">
    <name type="scientific">Neptunomonas qingdaonensis</name>
    <dbReference type="NCBI Taxonomy" id="1045558"/>
    <lineage>
        <taxon>Bacteria</taxon>
        <taxon>Pseudomonadati</taxon>
        <taxon>Pseudomonadota</taxon>
        <taxon>Gammaproteobacteria</taxon>
        <taxon>Oceanospirillales</taxon>
        <taxon>Oceanospirillaceae</taxon>
        <taxon>Neptunomonas</taxon>
    </lineage>
</organism>
<dbReference type="Proteomes" id="UP000198623">
    <property type="component" value="Unassembled WGS sequence"/>
</dbReference>
<dbReference type="OrthoDB" id="6093293at2"/>
<evidence type="ECO:0000313" key="2">
    <source>
        <dbReference type="Proteomes" id="UP000198623"/>
    </source>
</evidence>
<dbReference type="EMBL" id="FOOU01000010">
    <property type="protein sequence ID" value="SFG66507.1"/>
    <property type="molecule type" value="Genomic_DNA"/>
</dbReference>
<dbReference type="AlphaFoldDB" id="A0A1I2TT02"/>
<name>A0A1I2TT02_9GAMM</name>
<proteinExistence type="predicted"/>
<gene>
    <name evidence="1" type="ORF">SAMN05216175_110151</name>
</gene>
<protein>
    <submittedName>
        <fullName evidence="1">CRISPR-associated protein Csy2</fullName>
    </submittedName>
</protein>
<dbReference type="STRING" id="1045558.SAMN05216175_110151"/>
<accession>A0A1I2TT02</accession>
<dbReference type="InterPro" id="IPR013398">
    <property type="entry name" value="CRISPR-assoc_prot_Csy2"/>
</dbReference>
<sequence>MNMDFLQLLNLNDQDEQSLQIRKAFAPYTPLLDVTGNEILALVVLLNLTLKRDTVKYLLDEKLAKATLKNQKHLDTCVSEVRWLHSHNLKYPDTRVSGQRLIVEAQPMTEGVISSSLFPLMLGWSHNASAVNKAKLFGSSFLWKQRVCNLANLLVEKELEWQKAFQALGMTKRQVYELREQVLQAINENQIPSEVSDFSPQLRFPYEGDYISITPVVSHAVQASLQQHRSQHVGHFADVSHAHPASVGDLSSSLGGHISVLNYPPPVWPSNTSNLHHSRLARVLAGKEVFEIGAIRNKAFLQALDALASSNRQQTRQLRKKSRVVSLRFIRKKLAEWIAPLIEWREVCLENAYSIDDCGIGVLERQLLEVDYDQYPTLISLLNQRLHQQLQRGNTTSKYAYHPQLLTPLKSQLLWLLRSFGKVATPPEVPSSSSQYLYLQGSRVFDANSLANPYLTGVPSLTALWGFAHNFQRRMNKLMSRNLRVKGVGWFIRGYSAKPTSKLPEFSVLKRDDQSIKRPGVITSRYCDLVMDVVLELERNDEEVLLTSADVQFLQAALPSAFAGGCLQPPSLYESKDWCKVYSDRQLLFSTLVRLPRNGCWVCPSKTKLKGFDDIFESCSRDSFEKPAMVGYALLEEPGERYGSIEQPHAFAEPLIGMVNCKSAIEVRLKGEKAFFNDSFWNIYTEKRCILIKKA</sequence>
<keyword evidence="2" id="KW-1185">Reference proteome</keyword>
<evidence type="ECO:0000313" key="1">
    <source>
        <dbReference type="EMBL" id="SFG66507.1"/>
    </source>
</evidence>
<dbReference type="Pfam" id="PF09614">
    <property type="entry name" value="Cas_Csy2"/>
    <property type="match status" value="1"/>
</dbReference>